<accession>A0A8T5GEP0</accession>
<proteinExistence type="predicted"/>
<evidence type="ECO:0000313" key="1">
    <source>
        <dbReference type="EMBL" id="MBT4870441.1"/>
    </source>
</evidence>
<gene>
    <name evidence="1" type="ORF">HON47_02620</name>
</gene>
<evidence type="ECO:0000313" key="2">
    <source>
        <dbReference type="Proteomes" id="UP000722459"/>
    </source>
</evidence>
<dbReference type="EMBL" id="JABJNZ010000036">
    <property type="protein sequence ID" value="MBT4870441.1"/>
    <property type="molecule type" value="Genomic_DNA"/>
</dbReference>
<reference evidence="1" key="1">
    <citation type="journal article" date="2021" name="ISME J.">
        <title>Mercury methylation by metabolically versatile and cosmopolitan marine bacteria.</title>
        <authorList>
            <person name="Lin H."/>
            <person name="Ascher D.B."/>
            <person name="Myung Y."/>
            <person name="Lamborg C.H."/>
            <person name="Hallam S.J."/>
            <person name="Gionfriddo C.M."/>
            <person name="Holt K.E."/>
            <person name="Moreau J.W."/>
        </authorList>
    </citation>
    <scope>NUCLEOTIDE SEQUENCE</scope>
    <source>
        <strain evidence="1">SI075_bin30</strain>
    </source>
</reference>
<sequence length="243" mass="27681">MPIRNLTIQKARTRAFARERLPNERYSAPKGWHKTKSADFKKLKAGDMILTVSQRHTLGGLFSRSVAKAIDGKYAHVATYMGKKTNTHTITDFKGRHGYRERGLHTLAKTGIDLKVVRWKNASPKQLEAFLHNLERIPQIGKKYDYLQAGFYAFRVLYKRATGKEIPKKLLVDVIDRFACSEHPATAANPTQKEIRDHNFEPVNPAMEFLPGTNRELITPTIIDAAVDAGILEFVTEQTWKKH</sequence>
<dbReference type="Gene3D" id="3.90.1720.10">
    <property type="entry name" value="endopeptidase domain like (from Nostoc punctiforme)"/>
    <property type="match status" value="1"/>
</dbReference>
<dbReference type="SUPFAM" id="SSF54001">
    <property type="entry name" value="Cysteine proteinases"/>
    <property type="match status" value="1"/>
</dbReference>
<dbReference type="AlphaFoldDB" id="A0A8T5GEP0"/>
<organism evidence="1 2">
    <name type="scientific">Candidatus Iainarchaeum sp</name>
    <dbReference type="NCBI Taxonomy" id="3101447"/>
    <lineage>
        <taxon>Archaea</taxon>
        <taxon>Candidatus Iainarchaeota</taxon>
        <taxon>Candidatus Iainarchaeia</taxon>
        <taxon>Candidatus Iainarchaeales</taxon>
        <taxon>Candidatus Iainarchaeaceae</taxon>
        <taxon>Candidatus Iainarchaeum</taxon>
    </lineage>
</organism>
<protein>
    <submittedName>
        <fullName evidence="1">Uncharacterized protein</fullName>
    </submittedName>
</protein>
<dbReference type="Proteomes" id="UP000722459">
    <property type="component" value="Unassembled WGS sequence"/>
</dbReference>
<dbReference type="InterPro" id="IPR038765">
    <property type="entry name" value="Papain-like_cys_pep_sf"/>
</dbReference>
<comment type="caution">
    <text evidence="1">The sequence shown here is derived from an EMBL/GenBank/DDBJ whole genome shotgun (WGS) entry which is preliminary data.</text>
</comment>
<name>A0A8T5GEP0_9ARCH</name>